<keyword evidence="2" id="KW-1185">Reference proteome</keyword>
<gene>
    <name evidence="1" type="ordered locus">Svir_23700</name>
</gene>
<dbReference type="Proteomes" id="UP000000841">
    <property type="component" value="Chromosome"/>
</dbReference>
<dbReference type="PANTHER" id="PTHR44147">
    <property type="entry name" value="DEHYDROGENASE/REDUCTASE SDR FAMILY MEMBER 1"/>
    <property type="match status" value="1"/>
</dbReference>
<reference evidence="1 2" key="1">
    <citation type="journal article" date="2009" name="Stand. Genomic Sci.">
        <title>Complete genome sequence of Saccharomonospora viridis type strain (P101).</title>
        <authorList>
            <person name="Pati A."/>
            <person name="Sikorski J."/>
            <person name="Nolan M."/>
            <person name="Lapidus A."/>
            <person name="Copeland A."/>
            <person name="Glavina Del Rio T."/>
            <person name="Lucas S."/>
            <person name="Chen F."/>
            <person name="Tice H."/>
            <person name="Pitluck S."/>
            <person name="Cheng J.F."/>
            <person name="Chertkov O."/>
            <person name="Brettin T."/>
            <person name="Han C."/>
            <person name="Detter J.C."/>
            <person name="Kuske C."/>
            <person name="Bruce D."/>
            <person name="Goodwin L."/>
            <person name="Chain P."/>
            <person name="D'haeseleer P."/>
            <person name="Chen A."/>
            <person name="Palaniappan K."/>
            <person name="Ivanova N."/>
            <person name="Mavromatis K."/>
            <person name="Mikhailova N."/>
            <person name="Rohde M."/>
            <person name="Tindall B.J."/>
            <person name="Goker M."/>
            <person name="Bristow J."/>
            <person name="Eisen J.A."/>
            <person name="Markowitz V."/>
            <person name="Hugenholtz P."/>
            <person name="Kyrpides N.C."/>
            <person name="Klenk H.P."/>
        </authorList>
    </citation>
    <scope>NUCLEOTIDE SEQUENCE [LARGE SCALE GENOMIC DNA]</scope>
    <source>
        <strain evidence="2">ATCC 15386 / DSM 43017 / JCM 3036 / NBRC 12207 / P101</strain>
    </source>
</reference>
<dbReference type="Gene3D" id="3.40.50.720">
    <property type="entry name" value="NAD(P)-binding Rossmann-like Domain"/>
    <property type="match status" value="1"/>
</dbReference>
<dbReference type="PRINTS" id="PR00081">
    <property type="entry name" value="GDHRDH"/>
</dbReference>
<dbReference type="NCBIfam" id="NF006159">
    <property type="entry name" value="PRK08303.1"/>
    <property type="match status" value="1"/>
</dbReference>
<dbReference type="InterPro" id="IPR002347">
    <property type="entry name" value="SDR_fam"/>
</dbReference>
<accession>C7MYF3</accession>
<dbReference type="HOGENOM" id="CLU_010194_14_1_11"/>
<dbReference type="EMBL" id="CP001683">
    <property type="protein sequence ID" value="ACU97372.1"/>
    <property type="molecule type" value="Genomic_DNA"/>
</dbReference>
<dbReference type="InterPro" id="IPR036291">
    <property type="entry name" value="NAD(P)-bd_dom_sf"/>
</dbReference>
<evidence type="ECO:0000313" key="1">
    <source>
        <dbReference type="EMBL" id="ACU97372.1"/>
    </source>
</evidence>
<evidence type="ECO:0000313" key="2">
    <source>
        <dbReference type="Proteomes" id="UP000000841"/>
    </source>
</evidence>
<dbReference type="SUPFAM" id="SSF51735">
    <property type="entry name" value="NAD(P)-binding Rossmann-fold domains"/>
    <property type="match status" value="1"/>
</dbReference>
<dbReference type="KEGG" id="svi:Svir_23700"/>
<protein>
    <recommendedName>
        <fullName evidence="3">NAD(P)-dependent dehydrogenase, short-chain alcohol dehydrogenase family</fullName>
    </recommendedName>
</protein>
<dbReference type="Pfam" id="PF00106">
    <property type="entry name" value="adh_short"/>
    <property type="match status" value="1"/>
</dbReference>
<dbReference type="eggNOG" id="COG1028">
    <property type="taxonomic scope" value="Bacteria"/>
</dbReference>
<sequence length="315" mass="33836">MSEVLGRNESVMTLPLAGKVAVVTGAARGCGRAIAVELGALGAHVFVTGRSTRANRSEMDRPESIEETAERVNAAGGTGIAVRCDYLDQREIEALRDVVSSHGDGTLDILIDNVWGGDPLVDFDGPFWEQDLEQAVKLWRNGIETHLRAAHTLLPLLVARPGGLVVEVTDGVADGNSGSLVYDQVKAGIRRLALGLAEQLPEYGATAVAVTPGFLRSEAMLDHFGVTEQTWRDGVAKDPHFAMSETAHFLGRGVAALAADPQRATWNGKIVTSYALAEAYDVRDLDGTRPNWPRWMHEVVSAGLDPTTVDVTAYR</sequence>
<dbReference type="STRING" id="471857.Svir_23700"/>
<evidence type="ECO:0008006" key="3">
    <source>
        <dbReference type="Google" id="ProtNLM"/>
    </source>
</evidence>
<dbReference type="PANTHER" id="PTHR44147:SF2">
    <property type="entry name" value="DEHYDROGENASE_REDUCTASE SDR FAMILY MEMBER 1"/>
    <property type="match status" value="1"/>
</dbReference>
<organism evidence="1 2">
    <name type="scientific">Saccharomonospora viridis (strain ATCC 15386 / DSM 43017 / JCM 3036 / CCUG 5913 / NBRC 12207 / NCIMB 9602 / P101)</name>
    <name type="common">Thermoactinomyces viridis</name>
    <dbReference type="NCBI Taxonomy" id="471857"/>
    <lineage>
        <taxon>Bacteria</taxon>
        <taxon>Bacillati</taxon>
        <taxon>Actinomycetota</taxon>
        <taxon>Actinomycetes</taxon>
        <taxon>Pseudonocardiales</taxon>
        <taxon>Pseudonocardiaceae</taxon>
        <taxon>Saccharomonospora</taxon>
    </lineage>
</organism>
<name>C7MYF3_SACVD</name>
<dbReference type="AlphaFoldDB" id="C7MYF3"/>
<proteinExistence type="predicted"/>